<evidence type="ECO:0000259" key="3">
    <source>
        <dbReference type="Pfam" id="PF13905"/>
    </source>
</evidence>
<gene>
    <name evidence="4" type="ORF">MPSI1_002137</name>
</gene>
<evidence type="ECO:0000256" key="2">
    <source>
        <dbReference type="SAM" id="Phobius"/>
    </source>
</evidence>
<feature type="transmembrane region" description="Helical" evidence="2">
    <location>
        <begin position="265"/>
        <end position="285"/>
    </location>
</feature>
<dbReference type="AlphaFoldDB" id="A0AAF0F9Q4"/>
<reference evidence="4" key="1">
    <citation type="submission" date="2023-02" db="EMBL/GenBank/DDBJ databases">
        <title>Mating type loci evolution in Malassezia.</title>
        <authorList>
            <person name="Coelho M.A."/>
        </authorList>
    </citation>
    <scope>NUCLEOTIDE SEQUENCE</scope>
    <source>
        <strain evidence="4">CBS 14136</strain>
    </source>
</reference>
<organism evidence="4 5">
    <name type="scientific">Malassezia psittaci</name>
    <dbReference type="NCBI Taxonomy" id="1821823"/>
    <lineage>
        <taxon>Eukaryota</taxon>
        <taxon>Fungi</taxon>
        <taxon>Dikarya</taxon>
        <taxon>Basidiomycota</taxon>
        <taxon>Ustilaginomycotina</taxon>
        <taxon>Malasseziomycetes</taxon>
        <taxon>Malasseziales</taxon>
        <taxon>Malasseziaceae</taxon>
        <taxon>Malassezia</taxon>
    </lineage>
</organism>
<dbReference type="Proteomes" id="UP001214628">
    <property type="component" value="Chromosome 2"/>
</dbReference>
<accession>A0AAF0F9Q4</accession>
<keyword evidence="5" id="KW-1185">Reference proteome</keyword>
<dbReference type="InterPro" id="IPR012336">
    <property type="entry name" value="Thioredoxin-like_fold"/>
</dbReference>
<dbReference type="Pfam" id="PF13905">
    <property type="entry name" value="Thioredoxin_8"/>
    <property type="match status" value="1"/>
</dbReference>
<protein>
    <recommendedName>
        <fullName evidence="3">Thioredoxin-like fold domain-containing protein</fullName>
    </recommendedName>
</protein>
<keyword evidence="2" id="KW-0812">Transmembrane</keyword>
<feature type="region of interest" description="Disordered" evidence="1">
    <location>
        <begin position="1"/>
        <end position="59"/>
    </location>
</feature>
<feature type="compositionally biased region" description="Polar residues" evidence="1">
    <location>
        <begin position="1"/>
        <end position="19"/>
    </location>
</feature>
<keyword evidence="2" id="KW-1133">Transmembrane helix</keyword>
<proteinExistence type="predicted"/>
<feature type="region of interest" description="Disordered" evidence="1">
    <location>
        <begin position="148"/>
        <end position="172"/>
    </location>
</feature>
<sequence length="300" mass="33980">MTPSSEVSPSLERNVSFSPTKDYIESTDRNNSYTQPDSKPKKSAMKPGHQARLPPAERYQHSDPLLRRLRLLDGHGKPVNLKSEFRDAKLILFYFGSQWHADYNKGCSAIVTEICREYARTVKVIYVSVDTDERHYLAATKNRPWLSMEFNDGSSEPSEEELDQTSQENSTPSETFLLADDEDLDADVVAADSAGKSYVCPLSRVYMANMLDVLLTPTLAVYSLEHRKFLDRNVRQSRLRKSRAESTIEHWLKGEVSPSMNWIDALYIVPWTAALAVAALAYLLVSFLTGHRFSISHLLS</sequence>
<evidence type="ECO:0000313" key="5">
    <source>
        <dbReference type="Proteomes" id="UP001214628"/>
    </source>
</evidence>
<evidence type="ECO:0000256" key="1">
    <source>
        <dbReference type="SAM" id="MobiDB-lite"/>
    </source>
</evidence>
<feature type="domain" description="Thioredoxin-like fold" evidence="3">
    <location>
        <begin position="89"/>
        <end position="160"/>
    </location>
</feature>
<name>A0AAF0F9Q4_9BASI</name>
<dbReference type="EMBL" id="CP118376">
    <property type="protein sequence ID" value="WFD43475.1"/>
    <property type="molecule type" value="Genomic_DNA"/>
</dbReference>
<keyword evidence="2" id="KW-0472">Membrane</keyword>
<dbReference type="Gene3D" id="3.40.30.10">
    <property type="entry name" value="Glutaredoxin"/>
    <property type="match status" value="1"/>
</dbReference>
<evidence type="ECO:0000313" key="4">
    <source>
        <dbReference type="EMBL" id="WFD43475.1"/>
    </source>
</evidence>